<evidence type="ECO:0000256" key="1">
    <source>
        <dbReference type="SAM" id="MobiDB-lite"/>
    </source>
</evidence>
<protein>
    <recommendedName>
        <fullName evidence="2">Lipocalin-like domain-containing protein</fullName>
    </recommendedName>
</protein>
<feature type="domain" description="Lipocalin-like" evidence="2">
    <location>
        <begin position="8"/>
        <end position="102"/>
    </location>
</feature>
<gene>
    <name evidence="3" type="ORF">AVDCRST_MAG01-01-841</name>
</gene>
<evidence type="ECO:0000313" key="3">
    <source>
        <dbReference type="EMBL" id="CAA9398064.1"/>
    </source>
</evidence>
<sequence>MPPDNPLVGTWRLLSWENRGVGDGGVSHPHGEDAVGYIMYGPDGHMSVAISRPDRARFAAGDLLDGSAEERAQAAETYVSYCGRYEFRGRRWSTSWNSACSPTGSAPSRSALWKCRGPVGPGHAADGARGSPTYRPPDLGARPNGRAIGSRGLSTQRRGRIVIRASPRKFRGRPFK</sequence>
<evidence type="ECO:0000259" key="2">
    <source>
        <dbReference type="Pfam" id="PF13924"/>
    </source>
</evidence>
<feature type="compositionally biased region" description="Basic residues" evidence="1">
    <location>
        <begin position="157"/>
        <end position="176"/>
    </location>
</feature>
<dbReference type="EMBL" id="CADCUW010000133">
    <property type="protein sequence ID" value="CAA9398064.1"/>
    <property type="molecule type" value="Genomic_DNA"/>
</dbReference>
<organism evidence="3">
    <name type="scientific">uncultured Rubrobacteraceae bacterium</name>
    <dbReference type="NCBI Taxonomy" id="349277"/>
    <lineage>
        <taxon>Bacteria</taxon>
        <taxon>Bacillati</taxon>
        <taxon>Actinomycetota</taxon>
        <taxon>Rubrobacteria</taxon>
        <taxon>Rubrobacterales</taxon>
        <taxon>Rubrobacteraceae</taxon>
        <taxon>environmental samples</taxon>
    </lineage>
</organism>
<dbReference type="Pfam" id="PF13924">
    <property type="entry name" value="Lipocalin_5"/>
    <property type="match status" value="1"/>
</dbReference>
<feature type="region of interest" description="Disordered" evidence="1">
    <location>
        <begin position="117"/>
        <end position="176"/>
    </location>
</feature>
<dbReference type="AlphaFoldDB" id="A0A6J4NUJ3"/>
<dbReference type="InterPro" id="IPR024311">
    <property type="entry name" value="Lipocalin-like"/>
</dbReference>
<proteinExistence type="predicted"/>
<reference evidence="3" key="1">
    <citation type="submission" date="2020-02" db="EMBL/GenBank/DDBJ databases">
        <authorList>
            <person name="Meier V. D."/>
        </authorList>
    </citation>
    <scope>NUCLEOTIDE SEQUENCE</scope>
    <source>
        <strain evidence="3">AVDCRST_MAG01</strain>
    </source>
</reference>
<accession>A0A6J4NUJ3</accession>
<name>A0A6J4NUJ3_9ACTN</name>